<dbReference type="PANTHER" id="PTHR42951">
    <property type="entry name" value="METALLO-BETA-LACTAMASE DOMAIN-CONTAINING"/>
    <property type="match status" value="1"/>
</dbReference>
<dbReference type="InterPro" id="IPR050855">
    <property type="entry name" value="NDM-1-like"/>
</dbReference>
<evidence type="ECO:0000313" key="3">
    <source>
        <dbReference type="Proteomes" id="UP000671995"/>
    </source>
</evidence>
<name>A0A975F049_9SPIR</name>
<dbReference type="Proteomes" id="UP000671995">
    <property type="component" value="Chromosome"/>
</dbReference>
<dbReference type="RefSeq" id="WP_210116735.1">
    <property type="nucleotide sequence ID" value="NZ_CP054257.1"/>
</dbReference>
<sequence length="273" mass="31203">MNKNELNRFAVREWEKEQEPFQMAPHVYYVGTKYVGSYLIDTGDGLILIDQGFAETVYLIFESIRKLNYTPYDIKYLFVSHGHFDHCGGTRLIREYTKAKVFMSEQDFKIKKEHPEWVSLGSENWIDFDADHFYDEKKPVTLGDMSITTLLTPGHTPGTTSFVFTDRDASGKEYLCAMHGGVGLNTLMPEFYAEYPGWPTDLIRKFIDSMDKMLKIKADIPLPSHPIQIPVLDKAGTYVEGDKNPFINPKGWTEMLTARKEKALSLMGSGSKN</sequence>
<dbReference type="EMBL" id="CP054257">
    <property type="protein sequence ID" value="QTQ12021.1"/>
    <property type="molecule type" value="Genomic_DNA"/>
</dbReference>
<protein>
    <submittedName>
        <fullName evidence="2">MBL fold metallo-hydrolase</fullName>
    </submittedName>
</protein>
<reference evidence="2" key="1">
    <citation type="submission" date="2020-05" db="EMBL/GenBank/DDBJ databases">
        <authorList>
            <person name="Zeng H."/>
            <person name="Chan Y.K."/>
            <person name="Watt R.M."/>
        </authorList>
    </citation>
    <scope>NUCLEOTIDE SEQUENCE</scope>
    <source>
        <strain evidence="2">ATCC 700773</strain>
    </source>
</reference>
<organism evidence="2 3">
    <name type="scientific">Treponema parvum</name>
    <dbReference type="NCBI Taxonomy" id="138851"/>
    <lineage>
        <taxon>Bacteria</taxon>
        <taxon>Pseudomonadati</taxon>
        <taxon>Spirochaetota</taxon>
        <taxon>Spirochaetia</taxon>
        <taxon>Spirochaetales</taxon>
        <taxon>Treponemataceae</taxon>
        <taxon>Treponema</taxon>
    </lineage>
</organism>
<proteinExistence type="predicted"/>
<feature type="domain" description="Metallo-beta-lactamase" evidence="1">
    <location>
        <begin position="34"/>
        <end position="225"/>
    </location>
</feature>
<dbReference type="Gene3D" id="3.60.15.10">
    <property type="entry name" value="Ribonuclease Z/Hydroxyacylglutathione hydrolase-like"/>
    <property type="match status" value="1"/>
</dbReference>
<dbReference type="PANTHER" id="PTHR42951:SF17">
    <property type="entry name" value="METALLO-BETA-LACTAMASE DOMAIN-CONTAINING PROTEIN"/>
    <property type="match status" value="1"/>
</dbReference>
<dbReference type="SUPFAM" id="SSF56281">
    <property type="entry name" value="Metallo-hydrolase/oxidoreductase"/>
    <property type="match status" value="1"/>
</dbReference>
<dbReference type="InterPro" id="IPR036866">
    <property type="entry name" value="RibonucZ/Hydroxyglut_hydro"/>
</dbReference>
<gene>
    <name evidence="2" type="ORF">HRI96_07335</name>
</gene>
<evidence type="ECO:0000259" key="1">
    <source>
        <dbReference type="SMART" id="SM00849"/>
    </source>
</evidence>
<dbReference type="InterPro" id="IPR001279">
    <property type="entry name" value="Metallo-B-lactamas"/>
</dbReference>
<reference evidence="2" key="2">
    <citation type="journal article" date="2021" name="Microbiol. Resour. Announc.">
        <title>Complete Genome Sequences of Three Human Oral Treponema parvum Isolates.</title>
        <authorList>
            <person name="Zeng H."/>
            <person name="Watt R.M."/>
        </authorList>
    </citation>
    <scope>NUCLEOTIDE SEQUENCE</scope>
    <source>
        <strain evidence="2">ATCC 700773</strain>
    </source>
</reference>
<accession>A0A975F049</accession>
<dbReference type="Pfam" id="PF00753">
    <property type="entry name" value="Lactamase_B"/>
    <property type="match status" value="1"/>
</dbReference>
<evidence type="ECO:0000313" key="2">
    <source>
        <dbReference type="EMBL" id="QTQ12021.1"/>
    </source>
</evidence>
<dbReference type="AlphaFoldDB" id="A0A975F049"/>
<dbReference type="SMART" id="SM00849">
    <property type="entry name" value="Lactamase_B"/>
    <property type="match status" value="1"/>
</dbReference>